<keyword evidence="2" id="KW-0808">Transferase</keyword>
<proteinExistence type="inferred from homology"/>
<comment type="caution">
    <text evidence="2">The sequence shown here is derived from an EMBL/GenBank/DDBJ whole genome shotgun (WGS) entry which is preliminary data.</text>
</comment>
<dbReference type="PANTHER" id="PTHR42743:SF11">
    <property type="entry name" value="AMINODEOXYCHORISMATE LYASE"/>
    <property type="match status" value="1"/>
</dbReference>
<dbReference type="AlphaFoldDB" id="A0A2D6YJV9"/>
<dbReference type="InterPro" id="IPR050571">
    <property type="entry name" value="Class-IV_PLP-Dep_Aminotrnsfr"/>
</dbReference>
<dbReference type="EMBL" id="NZEX01000093">
    <property type="protein sequence ID" value="MAH63459.1"/>
    <property type="molecule type" value="Genomic_DNA"/>
</dbReference>
<evidence type="ECO:0000256" key="1">
    <source>
        <dbReference type="ARBA" id="ARBA00009320"/>
    </source>
</evidence>
<evidence type="ECO:0000313" key="2">
    <source>
        <dbReference type="EMBL" id="MAH63459.1"/>
    </source>
</evidence>
<sequence length="245" mass="28363">MIQTRLIHAISGPRNISTALMYSFAQRPGCVVIDEPFYGPYLQRTGLDHPGRTKILAQLPHTPIECIAKIEQFCQQGSRELYLKNMAHHMVGMPWEWAKDAVHIFWIRHPRKVIRSFAKVWPQAQLADIGIVEQVEQWQRLNHFQGPKLIVDSDEMLVNPELAFPKILTALGLSYYEAMLNWEPGEKPYDGPWAPYWYKNVQASQEFGPPSPPGETLTGQYLELEQHALPYYEELWDQRLILNTP</sequence>
<evidence type="ECO:0000313" key="3">
    <source>
        <dbReference type="Proteomes" id="UP000226525"/>
    </source>
</evidence>
<reference evidence="3" key="1">
    <citation type="submission" date="2017-09" db="EMBL/GenBank/DDBJ databases">
        <title>The Reconstruction of 2,631 Draft Metagenome-Assembled Genomes from the Global Oceans.</title>
        <authorList>
            <person name="Tully B.J."/>
            <person name="Graham E.D."/>
            <person name="Heidelberg J.F."/>
        </authorList>
    </citation>
    <scope>NUCLEOTIDE SEQUENCE [LARGE SCALE GENOMIC DNA]</scope>
</reference>
<dbReference type="Gene3D" id="3.40.50.300">
    <property type="entry name" value="P-loop containing nucleotide triphosphate hydrolases"/>
    <property type="match status" value="1"/>
</dbReference>
<organism evidence="2 3">
    <name type="scientific">SAR324 cluster bacterium</name>
    <dbReference type="NCBI Taxonomy" id="2024889"/>
    <lineage>
        <taxon>Bacteria</taxon>
        <taxon>Deltaproteobacteria</taxon>
        <taxon>SAR324 cluster</taxon>
    </lineage>
</organism>
<name>A0A2D6YJV9_9DELT</name>
<dbReference type="Pfam" id="PF19798">
    <property type="entry name" value="Sulfotransfer_5"/>
    <property type="match status" value="1"/>
</dbReference>
<dbReference type="PANTHER" id="PTHR42743">
    <property type="entry name" value="AMINO-ACID AMINOTRANSFERASE"/>
    <property type="match status" value="1"/>
</dbReference>
<dbReference type="InterPro" id="IPR027417">
    <property type="entry name" value="P-loop_NTPase"/>
</dbReference>
<dbReference type="GO" id="GO:0019752">
    <property type="term" value="P:carboxylic acid metabolic process"/>
    <property type="evidence" value="ECO:0007669"/>
    <property type="project" value="TreeGrafter"/>
</dbReference>
<gene>
    <name evidence="2" type="ORF">CMN54_08460</name>
</gene>
<comment type="similarity">
    <text evidence="1">Belongs to the class-IV pyridoxal-phosphate-dependent aminotransferase family.</text>
</comment>
<dbReference type="SUPFAM" id="SSF52540">
    <property type="entry name" value="P-loop containing nucleoside triphosphate hydrolases"/>
    <property type="match status" value="1"/>
</dbReference>
<dbReference type="Proteomes" id="UP000226525">
    <property type="component" value="Unassembled WGS sequence"/>
</dbReference>
<accession>A0A2D6YJV9</accession>
<protein>
    <submittedName>
        <fullName evidence="2">Sulfotransferase family protein</fullName>
    </submittedName>
</protein>
<dbReference type="GO" id="GO:0016740">
    <property type="term" value="F:transferase activity"/>
    <property type="evidence" value="ECO:0007669"/>
    <property type="project" value="UniProtKB-KW"/>
</dbReference>